<dbReference type="OrthoDB" id="5171643at2"/>
<dbReference type="PANTHER" id="PTHR42928">
    <property type="entry name" value="TRICARBOXYLATE-BINDING PROTEIN"/>
    <property type="match status" value="1"/>
</dbReference>
<dbReference type="PIRSF" id="PIRSF017082">
    <property type="entry name" value="YflP"/>
    <property type="match status" value="1"/>
</dbReference>
<keyword evidence="2" id="KW-0732">Signal</keyword>
<dbReference type="InterPro" id="IPR042100">
    <property type="entry name" value="Bug_dom1"/>
</dbReference>
<dbReference type="Gene3D" id="3.40.190.150">
    <property type="entry name" value="Bordetella uptake gene, domain 1"/>
    <property type="match status" value="1"/>
</dbReference>
<dbReference type="Pfam" id="PF03401">
    <property type="entry name" value="TctC"/>
    <property type="match status" value="1"/>
</dbReference>
<feature type="signal peptide" evidence="2">
    <location>
        <begin position="1"/>
        <end position="27"/>
    </location>
</feature>
<proteinExistence type="inferred from homology"/>
<dbReference type="AlphaFoldDB" id="A0Y8L4"/>
<feature type="chain" id="PRO_5002630608" evidence="2">
    <location>
        <begin position="28"/>
        <end position="327"/>
    </location>
</feature>
<dbReference type="STRING" id="247633.GP2143_14471"/>
<keyword evidence="4" id="KW-1185">Reference proteome</keyword>
<accession>A0Y8L4</accession>
<dbReference type="CDD" id="cd07012">
    <property type="entry name" value="PBP2_Bug_TTT"/>
    <property type="match status" value="1"/>
</dbReference>
<evidence type="ECO:0000313" key="4">
    <source>
        <dbReference type="Proteomes" id="UP000004931"/>
    </source>
</evidence>
<dbReference type="PANTHER" id="PTHR42928:SF5">
    <property type="entry name" value="BLR1237 PROTEIN"/>
    <property type="match status" value="1"/>
</dbReference>
<gene>
    <name evidence="3" type="ORF">GP2143_14471</name>
</gene>
<reference evidence="3 4" key="1">
    <citation type="journal article" date="2010" name="J. Bacteriol.">
        <title>Genome sequence of the oligotrophic marine Gammaproteobacterium HTCC2143, isolated from the Oregon Coast.</title>
        <authorList>
            <person name="Oh H.M."/>
            <person name="Kang I."/>
            <person name="Ferriera S."/>
            <person name="Giovannoni S.J."/>
            <person name="Cho J.C."/>
        </authorList>
    </citation>
    <scope>NUCLEOTIDE SEQUENCE [LARGE SCALE GENOMIC DNA]</scope>
    <source>
        <strain evidence="3 4">HTCC2143</strain>
    </source>
</reference>
<dbReference type="SUPFAM" id="SSF53850">
    <property type="entry name" value="Periplasmic binding protein-like II"/>
    <property type="match status" value="1"/>
</dbReference>
<comment type="similarity">
    <text evidence="1">Belongs to the UPF0065 (bug) family.</text>
</comment>
<evidence type="ECO:0000313" key="3">
    <source>
        <dbReference type="EMBL" id="EAW32468.1"/>
    </source>
</evidence>
<sequence length="327" mass="35081">MQKLASALFKGLIVSGLTTLICATANAEVWPSKTIKLIVPYSAGGSTDITARKIADLLKKESGYSIVVENRPGAGSTRAAGQLSRGRNTGHTVLMASPGHILGPTVYPRLKYDPIEDFKFIRRIMATPNVMVIPASAPHQNVKEFVSAAKSQEMTFSSPGLGSSIHMSGEFFKNLTDTQLTHVPFRGSSEAIPALISGDVDVSFENLTAALPYIQSGRLRALAVTSKIRSPFLPDVPTMSETGVGLGLENFVISSWFGLIANKSFDEGASKTLQSLLDEIVASQSFTDFLAQRGAIAATESGDDFKAFIIDETIKWSSVTKQADINY</sequence>
<dbReference type="Gene3D" id="3.40.190.10">
    <property type="entry name" value="Periplasmic binding protein-like II"/>
    <property type="match status" value="1"/>
</dbReference>
<evidence type="ECO:0000256" key="1">
    <source>
        <dbReference type="ARBA" id="ARBA00006987"/>
    </source>
</evidence>
<organism evidence="3 4">
    <name type="scientific">marine gamma proteobacterium HTCC2143</name>
    <dbReference type="NCBI Taxonomy" id="247633"/>
    <lineage>
        <taxon>Bacteria</taxon>
        <taxon>Pseudomonadati</taxon>
        <taxon>Pseudomonadota</taxon>
        <taxon>Gammaproteobacteria</taxon>
        <taxon>Cellvibrionales</taxon>
        <taxon>Spongiibacteraceae</taxon>
        <taxon>BD1-7 clade</taxon>
    </lineage>
</organism>
<name>A0Y8L4_9GAMM</name>
<comment type="caution">
    <text evidence="3">The sequence shown here is derived from an EMBL/GenBank/DDBJ whole genome shotgun (WGS) entry which is preliminary data.</text>
</comment>
<dbReference type="EMBL" id="AAVT01000001">
    <property type="protein sequence ID" value="EAW32468.1"/>
    <property type="molecule type" value="Genomic_DNA"/>
</dbReference>
<evidence type="ECO:0000256" key="2">
    <source>
        <dbReference type="SAM" id="SignalP"/>
    </source>
</evidence>
<dbReference type="eggNOG" id="COG3181">
    <property type="taxonomic scope" value="Bacteria"/>
</dbReference>
<dbReference type="Proteomes" id="UP000004931">
    <property type="component" value="Unassembled WGS sequence"/>
</dbReference>
<protein>
    <submittedName>
        <fullName evidence="3">Uncharacterized protein</fullName>
    </submittedName>
</protein>
<dbReference type="InterPro" id="IPR005064">
    <property type="entry name" value="BUG"/>
</dbReference>